<sequence length="100" mass="11399">MKFKEREEAWYKIEILAKSNPQDLNGAVVSMETGTPSSEDIMLLKKSMETEAVQVQNSKGEGKKVLLQRKSEHPQDMSTMRALEVHRRAEEYLSTSPEAM</sequence>
<organism evidence="1 2">
    <name type="scientific">Petromyzon marinus</name>
    <name type="common">Sea lamprey</name>
    <dbReference type="NCBI Taxonomy" id="7757"/>
    <lineage>
        <taxon>Eukaryota</taxon>
        <taxon>Metazoa</taxon>
        <taxon>Chordata</taxon>
        <taxon>Craniata</taxon>
        <taxon>Vertebrata</taxon>
        <taxon>Cyclostomata</taxon>
        <taxon>Hyperoartia</taxon>
        <taxon>Petromyzontiformes</taxon>
        <taxon>Petromyzontidae</taxon>
        <taxon>Petromyzon</taxon>
    </lineage>
</organism>
<dbReference type="Proteomes" id="UP001318040">
    <property type="component" value="Chromosome 14"/>
</dbReference>
<dbReference type="AlphaFoldDB" id="A0AAJ7T4B1"/>
<dbReference type="RefSeq" id="XP_032809928.1">
    <property type="nucleotide sequence ID" value="XM_032954037.1"/>
</dbReference>
<accession>A0AAJ7T4B1</accession>
<keyword evidence="1" id="KW-1185">Reference proteome</keyword>
<reference evidence="2" key="1">
    <citation type="submission" date="2025-08" db="UniProtKB">
        <authorList>
            <consortium name="RefSeq"/>
        </authorList>
    </citation>
    <scope>IDENTIFICATION</scope>
    <source>
        <tissue evidence="2">Sperm</tissue>
    </source>
</reference>
<protein>
    <submittedName>
        <fullName evidence="2">Serine/threonine-protein phosphatase 2A 56 kDa regulatory subunit delta isoform-like</fullName>
    </submittedName>
</protein>
<dbReference type="KEGG" id="pmrn:116942307"/>
<evidence type="ECO:0000313" key="1">
    <source>
        <dbReference type="Proteomes" id="UP001318040"/>
    </source>
</evidence>
<gene>
    <name evidence="2" type="primary">LOC116942307</name>
</gene>
<proteinExistence type="predicted"/>
<name>A0AAJ7T4B1_PETMA</name>
<evidence type="ECO:0000313" key="2">
    <source>
        <dbReference type="RefSeq" id="XP_032809928.1"/>
    </source>
</evidence>